<keyword evidence="4 6" id="KW-1133">Transmembrane helix</keyword>
<keyword evidence="2" id="KW-1003">Cell membrane</keyword>
<feature type="transmembrane region" description="Helical" evidence="6">
    <location>
        <begin position="42"/>
        <end position="69"/>
    </location>
</feature>
<evidence type="ECO:0000313" key="8">
    <source>
        <dbReference type="Proteomes" id="UP000248395"/>
    </source>
</evidence>
<dbReference type="OrthoDB" id="9804822at2"/>
<dbReference type="PANTHER" id="PTHR30086:SF20">
    <property type="entry name" value="ARGININE EXPORTER PROTEIN ARGO-RELATED"/>
    <property type="match status" value="1"/>
</dbReference>
<dbReference type="EMBL" id="QJKC01000001">
    <property type="protein sequence ID" value="PXX51091.1"/>
    <property type="molecule type" value="Genomic_DNA"/>
</dbReference>
<feature type="transmembrane region" description="Helical" evidence="6">
    <location>
        <begin position="186"/>
        <end position="204"/>
    </location>
</feature>
<evidence type="ECO:0000256" key="4">
    <source>
        <dbReference type="ARBA" id="ARBA00022989"/>
    </source>
</evidence>
<evidence type="ECO:0000313" key="7">
    <source>
        <dbReference type="EMBL" id="PXX51091.1"/>
    </source>
</evidence>
<organism evidence="7 8">
    <name type="scientific">Aquitalea magnusonii</name>
    <dbReference type="NCBI Taxonomy" id="332411"/>
    <lineage>
        <taxon>Bacteria</taxon>
        <taxon>Pseudomonadati</taxon>
        <taxon>Pseudomonadota</taxon>
        <taxon>Betaproteobacteria</taxon>
        <taxon>Neisseriales</taxon>
        <taxon>Chromobacteriaceae</taxon>
        <taxon>Aquitalea</taxon>
    </lineage>
</organism>
<accession>A0A318JME7</accession>
<reference evidence="7 8" key="1">
    <citation type="submission" date="2018-05" db="EMBL/GenBank/DDBJ databases">
        <title>Genomic Encyclopedia of Type Strains, Phase IV (KMG-IV): sequencing the most valuable type-strain genomes for metagenomic binning, comparative biology and taxonomic classification.</title>
        <authorList>
            <person name="Goeker M."/>
        </authorList>
    </citation>
    <scope>NUCLEOTIDE SEQUENCE [LARGE SCALE GENOMIC DNA]</scope>
    <source>
        <strain evidence="7 8">DSM 25134</strain>
    </source>
</reference>
<name>A0A318JME7_9NEIS</name>
<evidence type="ECO:0000256" key="6">
    <source>
        <dbReference type="SAM" id="Phobius"/>
    </source>
</evidence>
<feature type="transmembrane region" description="Helical" evidence="6">
    <location>
        <begin position="148"/>
        <end position="166"/>
    </location>
</feature>
<keyword evidence="3 6" id="KW-0812">Transmembrane</keyword>
<proteinExistence type="predicted"/>
<dbReference type="GO" id="GO:0015171">
    <property type="term" value="F:amino acid transmembrane transporter activity"/>
    <property type="evidence" value="ECO:0007669"/>
    <property type="project" value="TreeGrafter"/>
</dbReference>
<dbReference type="Proteomes" id="UP000248395">
    <property type="component" value="Unassembled WGS sequence"/>
</dbReference>
<sequence>MISASTLLLFMATVLLLFLSPGPNMAFVLSYSTTMGRSGGLAAALGIAVADMVFTILTASGITAMLAGWPPMFDLLRLGGAAYLLWLAWKSWRAGGMLALLGGERRSHRQVVRMAMLNSLLNPKALLFFMVFLPQFVNIAHGHVAQQVLLLGLVLAVTGLAFNALLAQFSGALGRYLQTQPRFALWQGRALTLVFLGLAARLLLLQRPGQP</sequence>
<evidence type="ECO:0000256" key="1">
    <source>
        <dbReference type="ARBA" id="ARBA00004651"/>
    </source>
</evidence>
<dbReference type="InterPro" id="IPR001123">
    <property type="entry name" value="LeuE-type"/>
</dbReference>
<dbReference type="RefSeq" id="WP_059285629.1">
    <property type="nucleotide sequence ID" value="NZ_LNQU01000033.1"/>
</dbReference>
<comment type="subcellular location">
    <subcellularLocation>
        <location evidence="1">Cell membrane</location>
        <topology evidence="1">Multi-pass membrane protein</topology>
    </subcellularLocation>
</comment>
<feature type="transmembrane region" description="Helical" evidence="6">
    <location>
        <begin position="121"/>
        <end position="141"/>
    </location>
</feature>
<evidence type="ECO:0000256" key="5">
    <source>
        <dbReference type="ARBA" id="ARBA00023136"/>
    </source>
</evidence>
<dbReference type="AlphaFoldDB" id="A0A318JME7"/>
<evidence type="ECO:0000256" key="2">
    <source>
        <dbReference type="ARBA" id="ARBA00022475"/>
    </source>
</evidence>
<dbReference type="PANTHER" id="PTHR30086">
    <property type="entry name" value="ARGININE EXPORTER PROTEIN ARGO"/>
    <property type="match status" value="1"/>
</dbReference>
<dbReference type="Pfam" id="PF01810">
    <property type="entry name" value="LysE"/>
    <property type="match status" value="1"/>
</dbReference>
<keyword evidence="8" id="KW-1185">Reference proteome</keyword>
<dbReference type="PIRSF" id="PIRSF006324">
    <property type="entry name" value="LeuE"/>
    <property type="match status" value="1"/>
</dbReference>
<feature type="transmembrane region" description="Helical" evidence="6">
    <location>
        <begin position="81"/>
        <end position="101"/>
    </location>
</feature>
<keyword evidence="5 6" id="KW-0472">Membrane</keyword>
<dbReference type="GO" id="GO:0005886">
    <property type="term" value="C:plasma membrane"/>
    <property type="evidence" value="ECO:0007669"/>
    <property type="project" value="UniProtKB-SubCell"/>
</dbReference>
<comment type="caution">
    <text evidence="7">The sequence shown here is derived from an EMBL/GenBank/DDBJ whole genome shotgun (WGS) entry which is preliminary data.</text>
</comment>
<gene>
    <name evidence="7" type="ORF">DFR38_101151</name>
</gene>
<protein>
    <submittedName>
        <fullName evidence="7">Threonine/homoserine/homoserine lactone efflux protein</fullName>
    </submittedName>
</protein>
<evidence type="ECO:0000256" key="3">
    <source>
        <dbReference type="ARBA" id="ARBA00022692"/>
    </source>
</evidence>